<organism evidence="2 3">
    <name type="scientific">Dendrobium chrysotoxum</name>
    <name type="common">Orchid</name>
    <dbReference type="NCBI Taxonomy" id="161865"/>
    <lineage>
        <taxon>Eukaryota</taxon>
        <taxon>Viridiplantae</taxon>
        <taxon>Streptophyta</taxon>
        <taxon>Embryophyta</taxon>
        <taxon>Tracheophyta</taxon>
        <taxon>Spermatophyta</taxon>
        <taxon>Magnoliopsida</taxon>
        <taxon>Liliopsida</taxon>
        <taxon>Asparagales</taxon>
        <taxon>Orchidaceae</taxon>
        <taxon>Epidendroideae</taxon>
        <taxon>Malaxideae</taxon>
        <taxon>Dendrobiinae</taxon>
        <taxon>Dendrobium</taxon>
    </lineage>
</organism>
<comment type="caution">
    <text evidence="2">The sequence shown here is derived from an EMBL/GenBank/DDBJ whole genome shotgun (WGS) entry which is preliminary data.</text>
</comment>
<accession>A0AAV7GPC1</accession>
<sequence>MNIQKSCWKVWCSSSPCLRLGLMFVDNISSLGFGFGLATRSPRFFTHLRFSICCSSIQFLHQLIIIVAKNSIDVLRTDQKMIVNFLGGLTNEMMDQSVGHNVISGSAGPVQPNRPAPNIRRDPTRGRHCTDRETEEGRMRRTSCESESDLKEKGKNLREKEKKELNCAISSYEKTVEEESFVRKERKACEESPPYGTGWGSNVLVHDKRKIKGKRDFEMKEREESSIEDDVHLITDFLYSVFSACVLSPSVAVLHRFGIRANAWEKKTNHGKEPATKEVRSLESLYSNLVLDTNIYTPKDRDVRWYCITFFYRTLGYNSTYIVLINFTDRVFKMDIIHPKLFTGFLEFIIGDIAAAIFVKFCTSSFQTSLQFLKCDLATVVRIYHLKHLFESRNFFFTQTLSNDLPTCSWPKIASSEKEQQNQEAYQEQHHQPEPMVSRFFESLTSIFLAKSFALSEILGHGSDIKSSSPLKTCSNIPCSVSDLYEDGIEKSPRVSLTHALRLALSTESWPEEKKLVDVR</sequence>
<keyword evidence="3" id="KW-1185">Reference proteome</keyword>
<proteinExistence type="predicted"/>
<reference evidence="2 3" key="1">
    <citation type="journal article" date="2021" name="Hortic Res">
        <title>Chromosome-scale assembly of the Dendrobium chrysotoxum genome enhances the understanding of orchid evolution.</title>
        <authorList>
            <person name="Zhang Y."/>
            <person name="Zhang G.Q."/>
            <person name="Zhang D."/>
            <person name="Liu X.D."/>
            <person name="Xu X.Y."/>
            <person name="Sun W.H."/>
            <person name="Yu X."/>
            <person name="Zhu X."/>
            <person name="Wang Z.W."/>
            <person name="Zhao X."/>
            <person name="Zhong W.Y."/>
            <person name="Chen H."/>
            <person name="Yin W.L."/>
            <person name="Huang T."/>
            <person name="Niu S.C."/>
            <person name="Liu Z.J."/>
        </authorList>
    </citation>
    <scope>NUCLEOTIDE SEQUENCE [LARGE SCALE GENOMIC DNA]</scope>
    <source>
        <strain evidence="2">Lindl</strain>
    </source>
</reference>
<name>A0AAV7GPC1_DENCH</name>
<evidence type="ECO:0000313" key="3">
    <source>
        <dbReference type="Proteomes" id="UP000775213"/>
    </source>
</evidence>
<gene>
    <name evidence="2" type="ORF">IEQ34_012639</name>
</gene>
<dbReference type="Proteomes" id="UP000775213">
    <property type="component" value="Unassembled WGS sequence"/>
</dbReference>
<protein>
    <submittedName>
        <fullName evidence="2">Uncharacterized protein</fullName>
    </submittedName>
</protein>
<evidence type="ECO:0000256" key="1">
    <source>
        <dbReference type="SAM" id="MobiDB-lite"/>
    </source>
</evidence>
<feature type="compositionally biased region" description="Basic and acidic residues" evidence="1">
    <location>
        <begin position="119"/>
        <end position="157"/>
    </location>
</feature>
<feature type="region of interest" description="Disordered" evidence="1">
    <location>
        <begin position="103"/>
        <end position="157"/>
    </location>
</feature>
<evidence type="ECO:0000313" key="2">
    <source>
        <dbReference type="EMBL" id="KAH0457324.1"/>
    </source>
</evidence>
<dbReference type="EMBL" id="JAGFBR010000012">
    <property type="protein sequence ID" value="KAH0457324.1"/>
    <property type="molecule type" value="Genomic_DNA"/>
</dbReference>
<dbReference type="AlphaFoldDB" id="A0AAV7GPC1"/>